<protein>
    <recommendedName>
        <fullName evidence="6">Peptidase</fullName>
    </recommendedName>
</protein>
<keyword evidence="3" id="KW-0732">Signal</keyword>
<comment type="caution">
    <text evidence="4">The sequence shown here is derived from an EMBL/GenBank/DDBJ whole genome shotgun (WGS) entry which is preliminary data.</text>
</comment>
<gene>
    <name evidence="4" type="ORF">DY218_23130</name>
</gene>
<keyword evidence="5" id="KW-1185">Reference proteome</keyword>
<reference evidence="4 5" key="1">
    <citation type="submission" date="2018-08" db="EMBL/GenBank/DDBJ databases">
        <title>Isolation, diversity and antifungal activity of Actinobacteria from wheat.</title>
        <authorList>
            <person name="Han C."/>
        </authorList>
    </citation>
    <scope>NUCLEOTIDE SEQUENCE [LARGE SCALE GENOMIC DNA]</scope>
    <source>
        <strain evidence="4 5">NEAU-YY421</strain>
    </source>
</reference>
<feature type="signal peptide" evidence="3">
    <location>
        <begin position="1"/>
        <end position="30"/>
    </location>
</feature>
<evidence type="ECO:0008006" key="6">
    <source>
        <dbReference type="Google" id="ProtNLM"/>
    </source>
</evidence>
<keyword evidence="2" id="KW-1133">Transmembrane helix</keyword>
<name>A0A372M0B7_9ACTN</name>
<dbReference type="OrthoDB" id="3401783at2"/>
<dbReference type="EMBL" id="QUAK01000121">
    <property type="protein sequence ID" value="RFU84356.1"/>
    <property type="molecule type" value="Genomic_DNA"/>
</dbReference>
<dbReference type="PROSITE" id="PS51318">
    <property type="entry name" value="TAT"/>
    <property type="match status" value="1"/>
</dbReference>
<organism evidence="4 5">
    <name type="scientific">Streptomyces triticagri</name>
    <dbReference type="NCBI Taxonomy" id="2293568"/>
    <lineage>
        <taxon>Bacteria</taxon>
        <taxon>Bacillati</taxon>
        <taxon>Actinomycetota</taxon>
        <taxon>Actinomycetes</taxon>
        <taxon>Kitasatosporales</taxon>
        <taxon>Streptomycetaceae</taxon>
        <taxon>Streptomyces</taxon>
    </lineage>
</organism>
<proteinExistence type="predicted"/>
<evidence type="ECO:0000256" key="2">
    <source>
        <dbReference type="SAM" id="Phobius"/>
    </source>
</evidence>
<feature type="chain" id="PRO_5017051739" description="Peptidase" evidence="3">
    <location>
        <begin position="31"/>
        <end position="260"/>
    </location>
</feature>
<keyword evidence="2" id="KW-0812">Transmembrane</keyword>
<dbReference type="AlphaFoldDB" id="A0A372M0B7"/>
<dbReference type="RefSeq" id="WP_128558039.1">
    <property type="nucleotide sequence ID" value="NZ_QUAK01000121.1"/>
</dbReference>
<evidence type="ECO:0000256" key="1">
    <source>
        <dbReference type="SAM" id="MobiDB-lite"/>
    </source>
</evidence>
<feature type="transmembrane region" description="Helical" evidence="2">
    <location>
        <begin position="231"/>
        <end position="252"/>
    </location>
</feature>
<evidence type="ECO:0000313" key="4">
    <source>
        <dbReference type="EMBL" id="RFU84356.1"/>
    </source>
</evidence>
<accession>A0A372M0B7</accession>
<evidence type="ECO:0000313" key="5">
    <source>
        <dbReference type="Proteomes" id="UP000263094"/>
    </source>
</evidence>
<evidence type="ECO:0000256" key="3">
    <source>
        <dbReference type="SAM" id="SignalP"/>
    </source>
</evidence>
<sequence length="260" mass="26495">MISPRTGRRAALAACLAALLATAAVPSAGAADGDKGGGIKGGATFNTARPVEAGTLSGDTVVGDLYFYRVELERGQSLSVTARTTLPAGYNPGPEPEAFGVAVYDPVRQPVRCKADSPNAAIWKGGSTAREGGDVDADCSIGVEEDNDAAVELAGTYYIQAGITSTNAGRGNTLPLRLDIEIADGGVAPEPAEPFDPGKRMGGGGTGGAEASDRERPKTQQASAASPLKTWGVPVATALTAAALGFVLLAVIDQRRRRRS</sequence>
<feature type="region of interest" description="Disordered" evidence="1">
    <location>
        <begin position="187"/>
        <end position="226"/>
    </location>
</feature>
<keyword evidence="2" id="KW-0472">Membrane</keyword>
<dbReference type="Proteomes" id="UP000263094">
    <property type="component" value="Unassembled WGS sequence"/>
</dbReference>
<dbReference type="InterPro" id="IPR006311">
    <property type="entry name" value="TAT_signal"/>
</dbReference>